<dbReference type="Pfam" id="PF06870">
    <property type="entry name" value="RNA_pol_I_A49"/>
    <property type="match status" value="1"/>
</dbReference>
<comment type="subcellular location">
    <subcellularLocation>
        <location evidence="1">Nucleus</location>
        <location evidence="1">Nucleolus</location>
    </subcellularLocation>
</comment>
<protein>
    <recommendedName>
        <fullName evidence="8">DNA-directed RNA polymerase I subunit RPA49</fullName>
    </recommendedName>
</protein>
<reference evidence="6 7" key="1">
    <citation type="submission" date="2024-05" db="EMBL/GenBank/DDBJ databases">
        <title>Genetic variation in Jamaican populations of the coffee berry borer (Hypothenemus hampei).</title>
        <authorList>
            <person name="Errbii M."/>
            <person name="Myrie A."/>
        </authorList>
    </citation>
    <scope>NUCLEOTIDE SEQUENCE [LARGE SCALE GENOMIC DNA]</scope>
    <source>
        <strain evidence="6">JA-Hopewell-2020-01-JO</strain>
        <tissue evidence="6">Whole body</tissue>
    </source>
</reference>
<comment type="similarity">
    <text evidence="2">Belongs to the eukaryotic RPA49/POLR1E RNA polymerase subunit family.</text>
</comment>
<organism evidence="6 7">
    <name type="scientific">Hypothenemus hampei</name>
    <name type="common">Coffee berry borer</name>
    <dbReference type="NCBI Taxonomy" id="57062"/>
    <lineage>
        <taxon>Eukaryota</taxon>
        <taxon>Metazoa</taxon>
        <taxon>Ecdysozoa</taxon>
        <taxon>Arthropoda</taxon>
        <taxon>Hexapoda</taxon>
        <taxon>Insecta</taxon>
        <taxon>Pterygota</taxon>
        <taxon>Neoptera</taxon>
        <taxon>Endopterygota</taxon>
        <taxon>Coleoptera</taxon>
        <taxon>Polyphaga</taxon>
        <taxon>Cucujiformia</taxon>
        <taxon>Curculionidae</taxon>
        <taxon>Scolytinae</taxon>
        <taxon>Hypothenemus</taxon>
    </lineage>
</organism>
<dbReference type="InterPro" id="IPR009668">
    <property type="entry name" value="RNA_pol-assoc_fac_A49-like"/>
</dbReference>
<evidence type="ECO:0000313" key="6">
    <source>
        <dbReference type="EMBL" id="KAL1513982.1"/>
    </source>
</evidence>
<dbReference type="Proteomes" id="UP001566132">
    <property type="component" value="Unassembled WGS sequence"/>
</dbReference>
<name>A0ABD1FBW1_HYPHA</name>
<evidence type="ECO:0000256" key="2">
    <source>
        <dbReference type="ARBA" id="ARBA00009430"/>
    </source>
</evidence>
<evidence type="ECO:0000256" key="5">
    <source>
        <dbReference type="ARBA" id="ARBA00023242"/>
    </source>
</evidence>
<evidence type="ECO:0000313" key="7">
    <source>
        <dbReference type="Proteomes" id="UP001566132"/>
    </source>
</evidence>
<dbReference type="AlphaFoldDB" id="A0ABD1FBW1"/>
<evidence type="ECO:0000256" key="3">
    <source>
        <dbReference type="ARBA" id="ARBA00022478"/>
    </source>
</evidence>
<keyword evidence="4" id="KW-0804">Transcription</keyword>
<keyword evidence="3" id="KW-0240">DNA-directed RNA polymerase</keyword>
<evidence type="ECO:0000256" key="4">
    <source>
        <dbReference type="ARBA" id="ARBA00023163"/>
    </source>
</evidence>
<evidence type="ECO:0008006" key="8">
    <source>
        <dbReference type="Google" id="ProtNLM"/>
    </source>
</evidence>
<keyword evidence="7" id="KW-1185">Reference proteome</keyword>
<sequence>MPKIRKINIETTKPILIDFQNGKLKREEECLFEAAVFNEKNSNKKLVGVTNKEMIYSGHVTNNNDYNTFLAVKTESGIELIQLDTCIVAPLLDKTLVNRIFNSTKKTHTLGDLRKQFGSKKAKRFTEQQEKLAMNVENVKEHLEKTVQDISVPDIALNFKEVEGDSFYKPKINRNATSKEDVYELSDLVALEVLDSLEQRIQEVLEKSDLSGFNLMPIIHNNILLLRSSSFPENVILQRCEVLLYVDYLIKFTLTPVRSMTKKFIACDCSSEVDKYLKSNFMINGTRPVSMKDKCLCYILVLLMLVMNYNVDLEPLSKDMKIGIKKLQEFARNLGFSQSATRKTNIVLKIPVPPPIVPNLKRKRK</sequence>
<dbReference type="EMBL" id="JBDJPC010000002">
    <property type="protein sequence ID" value="KAL1513982.1"/>
    <property type="molecule type" value="Genomic_DNA"/>
</dbReference>
<dbReference type="GO" id="GO:0000428">
    <property type="term" value="C:DNA-directed RNA polymerase complex"/>
    <property type="evidence" value="ECO:0007669"/>
    <property type="project" value="UniProtKB-KW"/>
</dbReference>
<comment type="caution">
    <text evidence="6">The sequence shown here is derived from an EMBL/GenBank/DDBJ whole genome shotgun (WGS) entry which is preliminary data.</text>
</comment>
<proteinExistence type="inferred from homology"/>
<dbReference type="PANTHER" id="PTHR14440">
    <property type="entry name" value="DNA-DIRECTED RNA POLYMERASE I SUBUNIT RPA49"/>
    <property type="match status" value="1"/>
</dbReference>
<dbReference type="GO" id="GO:0005730">
    <property type="term" value="C:nucleolus"/>
    <property type="evidence" value="ECO:0007669"/>
    <property type="project" value="UniProtKB-SubCell"/>
</dbReference>
<gene>
    <name evidence="6" type="ORF">ABEB36_003313</name>
</gene>
<keyword evidence="5" id="KW-0539">Nucleus</keyword>
<accession>A0ABD1FBW1</accession>
<evidence type="ECO:0000256" key="1">
    <source>
        <dbReference type="ARBA" id="ARBA00004604"/>
    </source>
</evidence>